<sequence>MRPTVRILGKLALMLIATLAGSAAQANDAITAVNNEIGLSIGSQNIAYHESNGAPSWLPTGPDGYMDSEIGSMPSYALTYSRQGSLFGLSNVYTQLNATVTAGQIEYTSGSIVTMTMKCSGLPGTSSTSYCSEEPVQSSFAQNHSSYEIDLSGRLGRAFEVSKKAQVTPYVSLGGHYWLRHAPGAGEDTYTNGYAGIGALTQYALTPRLVVGLDAGVAETFGAASFESNVRYPLGSRPMIAASLGVDYAVSKRWHVTAAYAMAHWRYGASNFQSSHTYEPADWTTTQTVSIGIAYSYR</sequence>
<feature type="signal peptide" evidence="1">
    <location>
        <begin position="1"/>
        <end position="26"/>
    </location>
</feature>
<gene>
    <name evidence="2" type="ORF">ABH943_008423</name>
</gene>
<reference evidence="2 3" key="1">
    <citation type="submission" date="2024-10" db="EMBL/GenBank/DDBJ databases">
        <authorList>
            <person name="Deangelis K."/>
            <person name="Huntemann M."/>
            <person name="Clum A."/>
            <person name="Wang J."/>
            <person name="Palaniappan K."/>
            <person name="Ritter S."/>
            <person name="Chen I.-M."/>
            <person name="Stamatis D."/>
            <person name="Reddy T."/>
            <person name="O'Malley R."/>
            <person name="Daum C."/>
            <person name="Ng V."/>
            <person name="Ivanova N."/>
            <person name="Kyrpides N."/>
            <person name="Woyke T."/>
        </authorList>
    </citation>
    <scope>NUCLEOTIDE SEQUENCE [LARGE SCALE GENOMIC DNA]</scope>
    <source>
        <strain evidence="2 3">GAS97</strain>
    </source>
</reference>
<evidence type="ECO:0000313" key="2">
    <source>
        <dbReference type="EMBL" id="MFK4448379.1"/>
    </source>
</evidence>
<keyword evidence="1" id="KW-0732">Signal</keyword>
<dbReference type="EMBL" id="JBIYDN010000049">
    <property type="protein sequence ID" value="MFK4448379.1"/>
    <property type="molecule type" value="Genomic_DNA"/>
</dbReference>
<keyword evidence="3" id="KW-1185">Reference proteome</keyword>
<evidence type="ECO:0000256" key="1">
    <source>
        <dbReference type="SAM" id="SignalP"/>
    </source>
</evidence>
<accession>A0ABW8MYH3</accession>
<feature type="chain" id="PRO_5045892036" evidence="1">
    <location>
        <begin position="27"/>
        <end position="298"/>
    </location>
</feature>
<comment type="caution">
    <text evidence="2">The sequence shown here is derived from an EMBL/GenBank/DDBJ whole genome shotgun (WGS) entry which is preliminary data.</text>
</comment>
<dbReference type="Proteomes" id="UP001620514">
    <property type="component" value="Unassembled WGS sequence"/>
</dbReference>
<dbReference type="RefSeq" id="WP_404614615.1">
    <property type="nucleotide sequence ID" value="NZ_JBIYDN010000049.1"/>
</dbReference>
<dbReference type="SUPFAM" id="SSF56935">
    <property type="entry name" value="Porins"/>
    <property type="match status" value="1"/>
</dbReference>
<proteinExistence type="predicted"/>
<organism evidence="2 3">
    <name type="scientific">Caballeronia udeis</name>
    <dbReference type="NCBI Taxonomy" id="1232866"/>
    <lineage>
        <taxon>Bacteria</taxon>
        <taxon>Pseudomonadati</taxon>
        <taxon>Pseudomonadota</taxon>
        <taxon>Betaproteobacteria</taxon>
        <taxon>Burkholderiales</taxon>
        <taxon>Burkholderiaceae</taxon>
        <taxon>Caballeronia</taxon>
    </lineage>
</organism>
<reference evidence="2 3" key="2">
    <citation type="submission" date="2024-11" db="EMBL/GenBank/DDBJ databases">
        <title>Using genomics to understand microbial adaptation to soil warming.</title>
        <authorList>
            <person name="Deangelis K.M. PhD."/>
        </authorList>
    </citation>
    <scope>NUCLEOTIDE SEQUENCE [LARGE SCALE GENOMIC DNA]</scope>
    <source>
        <strain evidence="2 3">GAS97</strain>
    </source>
</reference>
<evidence type="ECO:0000313" key="3">
    <source>
        <dbReference type="Proteomes" id="UP001620514"/>
    </source>
</evidence>
<protein>
    <submittedName>
        <fullName evidence="2">Opacity protein-like surface antigen</fullName>
    </submittedName>
</protein>
<name>A0ABW8MYH3_9BURK</name>